<proteinExistence type="predicted"/>
<comment type="caution">
    <text evidence="1">The sequence shown here is derived from an EMBL/GenBank/DDBJ whole genome shotgun (WGS) entry which is preliminary data.</text>
</comment>
<accession>A0A0B0EQI0</accession>
<name>A0A0B0EQI0_9BACT</name>
<sequence length="132" mass="14630">MTRIHYGYHEDVLGGLGKMKAQTQDVQGEIDTFYNYLLNHCENMNNVLPVGVEILLCNQRTTLIGGYTCFYKITDSNLYSGKLNCYKHNAGPDHGFLNRSLIHVIAAIALGKPIVVMDSIPTCIISSFDTSA</sequence>
<reference evidence="1 2" key="1">
    <citation type="submission" date="2014-10" db="EMBL/GenBank/DDBJ databases">
        <title>Draft genome of anammox bacterium scalindua brodae, obtained using differential coverage binning of sequence data from two enrichment reactors.</title>
        <authorList>
            <person name="Speth D.R."/>
            <person name="Russ L."/>
            <person name="Kartal B."/>
            <person name="Op den Camp H.J."/>
            <person name="Dutilh B.E."/>
            <person name="Jetten M.S."/>
        </authorList>
    </citation>
    <scope>NUCLEOTIDE SEQUENCE [LARGE SCALE GENOMIC DNA]</scope>
    <source>
        <strain evidence="1">RU1</strain>
    </source>
</reference>
<dbReference type="EMBL" id="JRYO01000085">
    <property type="protein sequence ID" value="KHE92925.1"/>
    <property type="molecule type" value="Genomic_DNA"/>
</dbReference>
<protein>
    <submittedName>
        <fullName evidence="1">Uncharacterized protein</fullName>
    </submittedName>
</protein>
<evidence type="ECO:0000313" key="2">
    <source>
        <dbReference type="Proteomes" id="UP000030652"/>
    </source>
</evidence>
<dbReference type="Proteomes" id="UP000030652">
    <property type="component" value="Unassembled WGS sequence"/>
</dbReference>
<organism evidence="1 2">
    <name type="scientific">Candidatus Scalindua brodae</name>
    <dbReference type="NCBI Taxonomy" id="237368"/>
    <lineage>
        <taxon>Bacteria</taxon>
        <taxon>Pseudomonadati</taxon>
        <taxon>Planctomycetota</taxon>
        <taxon>Candidatus Brocadiia</taxon>
        <taxon>Candidatus Brocadiales</taxon>
        <taxon>Candidatus Scalinduaceae</taxon>
        <taxon>Candidatus Scalindua</taxon>
    </lineage>
</organism>
<evidence type="ECO:0000313" key="1">
    <source>
        <dbReference type="EMBL" id="KHE92925.1"/>
    </source>
</evidence>
<dbReference type="AlphaFoldDB" id="A0A0B0EQI0"/>
<gene>
    <name evidence="1" type="ORF">SCABRO_01314</name>
</gene>